<feature type="compositionally biased region" description="Polar residues" evidence="12">
    <location>
        <begin position="334"/>
        <end position="352"/>
    </location>
</feature>
<dbReference type="InterPro" id="IPR036305">
    <property type="entry name" value="RGS_sf"/>
</dbReference>
<dbReference type="InterPro" id="IPR002219">
    <property type="entry name" value="PKC_DAG/PE"/>
</dbReference>
<dbReference type="PROSITE" id="PS50081">
    <property type="entry name" value="ZF_DAG_PE_2"/>
    <property type="match status" value="1"/>
</dbReference>
<feature type="region of interest" description="Disordered" evidence="12">
    <location>
        <begin position="393"/>
        <end position="459"/>
    </location>
</feature>
<dbReference type="Gene3D" id="2.30.42.10">
    <property type="match status" value="1"/>
</dbReference>
<dbReference type="Pfam" id="PF00595">
    <property type="entry name" value="PDZ"/>
    <property type="match status" value="1"/>
</dbReference>
<feature type="compositionally biased region" description="Pro residues" evidence="12">
    <location>
        <begin position="416"/>
        <end position="426"/>
    </location>
</feature>
<feature type="compositionally biased region" description="Low complexity" evidence="12">
    <location>
        <begin position="876"/>
        <end position="888"/>
    </location>
</feature>
<evidence type="ECO:0000313" key="18">
    <source>
        <dbReference type="EMBL" id="GFU54513.1"/>
    </source>
</evidence>
<evidence type="ECO:0000313" key="19">
    <source>
        <dbReference type="Proteomes" id="UP000887013"/>
    </source>
</evidence>
<proteinExistence type="predicted"/>
<name>A0A8X6R3D2_NEPPI</name>
<feature type="coiled-coil region" evidence="11">
    <location>
        <begin position="1704"/>
        <end position="1738"/>
    </location>
</feature>
<dbReference type="Gene3D" id="2.30.29.30">
    <property type="entry name" value="Pleckstrin-homology domain (PH domain)/Phosphotyrosine-binding domain (PTB)"/>
    <property type="match status" value="1"/>
</dbReference>
<protein>
    <submittedName>
        <fullName evidence="18">Rho guanine nucleotide exchange factor 12</fullName>
    </submittedName>
</protein>
<evidence type="ECO:0000256" key="8">
    <source>
        <dbReference type="ARBA" id="ARBA00022833"/>
    </source>
</evidence>
<dbReference type="GO" id="GO:0001664">
    <property type="term" value="F:G protein-coupled receptor binding"/>
    <property type="evidence" value="ECO:0007669"/>
    <property type="project" value="TreeGrafter"/>
</dbReference>
<keyword evidence="6" id="KW-0344">Guanine-nucleotide releasing factor</keyword>
<dbReference type="SUPFAM" id="SSF48097">
    <property type="entry name" value="Regulator of G-protein signaling, RGS"/>
    <property type="match status" value="1"/>
</dbReference>
<evidence type="ECO:0000256" key="6">
    <source>
        <dbReference type="ARBA" id="ARBA00022658"/>
    </source>
</evidence>
<dbReference type="Pfam" id="PF00621">
    <property type="entry name" value="RhoGEF"/>
    <property type="match status" value="1"/>
</dbReference>
<feature type="compositionally biased region" description="Polar residues" evidence="12">
    <location>
        <begin position="1044"/>
        <end position="1057"/>
    </location>
</feature>
<feature type="region of interest" description="Disordered" evidence="12">
    <location>
        <begin position="1443"/>
        <end position="1543"/>
    </location>
</feature>
<dbReference type="Pfam" id="PF17838">
    <property type="entry name" value="PH_16"/>
    <property type="match status" value="1"/>
</dbReference>
<evidence type="ECO:0000256" key="1">
    <source>
        <dbReference type="ARBA" id="ARBA00004370"/>
    </source>
</evidence>
<evidence type="ECO:0000256" key="7">
    <source>
        <dbReference type="ARBA" id="ARBA00022723"/>
    </source>
</evidence>
<sequence length="1881" mass="210789">MDLAPTGVTDKSRIISRIDSNQQKDDSSNLSSDVTDSKDPMVQRCVIIQKDEKGYGLTVSGDNPVFVQSVKEDGAAARAGVQQGDRIIKVNGTLVTQSNHQEVVELIKSGSYVALTLLGKPPGQAKSSLSPQHSFLITGNSANMNILNSSKSDASDRITGPQPVDPEKQQQLTNSRIHTIRKMLEKEIVYLENLRAEFSKTPSEKMRAEVNGAVKRVKTLEEQLVNLTGVPHEHIITRSPKSPTSGRHNHDRESHRSISFPAHGSHNRPLTHQISAPVLPANQASPSSPDSSDSKYQVILSPCTETQEKKVSSLDSQKQPISTSLENIVKHLNPRTTTWPQHTHTRQSSSPETLRGIESLKCQKSNGCTRAESLYRSPSAVSPSFGSFRSFTSNLEKSSHPAPSTGQCDSAIESPGPSPPGTPPEPIELRKSGGGESFDGEEPISHEEYGTPPETTSDEFNLQPVISKLNQNTNIICMEDDDFSSDTEMGHLEDHGPFNGLWKLVRNPAHLSVFLHYLMSNSDPSSLFFYLISEMYEQGTGKDMKKWAYEIHSSFLVPGAPLKVSLVDETILHEIDEVLLNHIDKEETLRTVFRKARRKAKEELNDFLAEFRNKRTMGLANIFGPPDFQLEEAMHDKNKEVKVIEQLLGPYFDNYSEEMEGIDDRSVAKIYALATVLKQFGIKNAQLLSIIEKCPTFVGKEKSFITSLLQRNKKVIFMQGHHFVSEHYYSVTYCNHCQLIIWGIGYQGYQCQNCEMNIHKVCIKVVEEHCIGALRNKKEIGALRNKKESKDKMKKDRKSGLMEQSKAFIAKTRKTSQPVPSAIEKAKRLNEEMNADNGLGSDTHHSRSDSGGRGIDHLKEPSDIVFQNMLNLSESLEKSNSNKKNASSIGRSESFRQTGKKITGKKKSTGDAREYRKIKWEAGYRVFTTRQEALLVRNAIVRSGRTVLKEEFPLGAPVSLSSFVVMKRESKPSFRKRSDPNIPRSKSDVDVDDKHGLNESRSSSNSSLSNRSLDSPSNSSEMVHRTPTSVSADSVPPNFAPSCGLTSSGGHMTSNTQSSEDSDLEADADPPKWQENVDWDVLKVMKPKEKKRQDVINELFHTEKTHVRNLKVLDQVFYKPLVQEQLLPVDFLNLLFPNLEEMLEIHSTFNNKMKARRKMEPVIGDIGQLMLEMFDGAAGEHLKHAAATYCKNQSIALESLKLRQKKDQKLAQSLSDAETNNLCRRLQLKDIIASGFQRLTKYPLLLENIAKYTPPNTQELTDLQRAVDCSKEILVHVDSAIKEAENRHRLLDLQKKMDKGSFEKVEHPVVQSFKNLDLTNHKLLYEGPLLWRHNKQKHIEMHVVLMEDILILFQKQDDKYILKFHNTILTSGREDTKVMHSPILRVQNIFSRENATDKRTFFIVSSSEMHAIYEFVAATASEKKVWCNYIDKTAQELKQKLRNMAKSNQEASHPVPEPTLPSEPPQENIEIEVKSKEPEPTIELTEESKAHPPAAPESNLPPTEPEEPPPSVPPDETPQRAKQVGHDEDANEPGGTSRSHKRLEHIEILEITEGPQLIEPSEVIVSSGAVCETAEPVLTPFEKLRRKDLEISKAIEEKEIITAEILQIPLEEFKTPQEVQEDAKDMTALDLITVAVQQGNKLSSFLNESLTLEEAPPIIDNELSEDSTKPSLPEKASSFTPFCMLKGASLQSLLPVSKTLNQSLAQLVVMISNMEEERKQLRKELANYQEQIHQLHEAHRHCTTQSQSPSMHSRPSSFVSVASTASDGMSEFFESQHLFSVLENSEETTSTSPIPKETTDIPESSSPVNKDSLLTERRTLQEVSESDNRTCDQSINASNCDVQNSATAANVKESCPVEDTMDSDSECRTFNEEHTVDPVYL</sequence>
<dbReference type="CDD" id="cd00160">
    <property type="entry name" value="RhoGEF"/>
    <property type="match status" value="1"/>
</dbReference>
<dbReference type="InterPro" id="IPR011993">
    <property type="entry name" value="PH-like_dom_sf"/>
</dbReference>
<dbReference type="PROSITE" id="PS00479">
    <property type="entry name" value="ZF_DAG_PE_1"/>
    <property type="match status" value="1"/>
</dbReference>
<dbReference type="SMART" id="SM00228">
    <property type="entry name" value="PDZ"/>
    <property type="match status" value="1"/>
</dbReference>
<dbReference type="Proteomes" id="UP000887013">
    <property type="component" value="Unassembled WGS sequence"/>
</dbReference>
<evidence type="ECO:0000256" key="9">
    <source>
        <dbReference type="ARBA" id="ARBA00023054"/>
    </source>
</evidence>
<evidence type="ECO:0000259" key="14">
    <source>
        <dbReference type="PROSITE" id="PS50010"/>
    </source>
</evidence>
<evidence type="ECO:0000256" key="3">
    <source>
        <dbReference type="ARBA" id="ARBA00022468"/>
    </source>
</evidence>
<feature type="compositionally biased region" description="Basic and acidic residues" evidence="12">
    <location>
        <begin position="842"/>
        <end position="858"/>
    </location>
</feature>
<dbReference type="PANTHER" id="PTHR45872:SF2">
    <property type="entry name" value="RHO GUANINE NUCLEOTIDE EXCHANGE FACTOR 2, ISOFORM D"/>
    <property type="match status" value="1"/>
</dbReference>
<dbReference type="GO" id="GO:0016020">
    <property type="term" value="C:membrane"/>
    <property type="evidence" value="ECO:0007669"/>
    <property type="project" value="UniProtKB-SubCell"/>
</dbReference>
<dbReference type="GO" id="GO:0005085">
    <property type="term" value="F:guanyl-nucleotide exchange factor activity"/>
    <property type="evidence" value="ECO:0007669"/>
    <property type="project" value="UniProtKB-KW"/>
</dbReference>
<dbReference type="InterPro" id="IPR001849">
    <property type="entry name" value="PH_domain"/>
</dbReference>
<dbReference type="SUPFAM" id="SSF57889">
    <property type="entry name" value="Cysteine-rich domain"/>
    <property type="match status" value="1"/>
</dbReference>
<dbReference type="PANTHER" id="PTHR45872">
    <property type="entry name" value="RHO GUANINE NUCLEOTIDE EXCHANGE FACTOR 2, ISOFORM D"/>
    <property type="match status" value="1"/>
</dbReference>
<dbReference type="Gene3D" id="3.30.60.20">
    <property type="match status" value="1"/>
</dbReference>
<dbReference type="InterPro" id="IPR046349">
    <property type="entry name" value="C1-like_sf"/>
</dbReference>
<evidence type="ECO:0000256" key="5">
    <source>
        <dbReference type="ARBA" id="ARBA00022553"/>
    </source>
</evidence>
<keyword evidence="10" id="KW-0472">Membrane</keyword>
<keyword evidence="8" id="KW-0862">Zinc</keyword>
<feature type="domain" description="PDZ" evidence="16">
    <location>
        <begin position="45"/>
        <end position="109"/>
    </location>
</feature>
<feature type="compositionally biased region" description="Basic residues" evidence="12">
    <location>
        <begin position="898"/>
        <end position="907"/>
    </location>
</feature>
<dbReference type="GO" id="GO:0005737">
    <property type="term" value="C:cytoplasm"/>
    <property type="evidence" value="ECO:0007669"/>
    <property type="project" value="UniProtKB-SubCell"/>
</dbReference>
<feature type="domain" description="RGS" evidence="17">
    <location>
        <begin position="500"/>
        <end position="606"/>
    </location>
</feature>
<dbReference type="Pfam" id="PF00130">
    <property type="entry name" value="C1_1"/>
    <property type="match status" value="1"/>
</dbReference>
<feature type="region of interest" description="Disordered" evidence="12">
    <location>
        <begin position="876"/>
        <end position="912"/>
    </location>
</feature>
<dbReference type="SUPFAM" id="SSF48065">
    <property type="entry name" value="DBL homology domain (DH-domain)"/>
    <property type="match status" value="1"/>
</dbReference>
<dbReference type="GO" id="GO:0046872">
    <property type="term" value="F:metal ion binding"/>
    <property type="evidence" value="ECO:0007669"/>
    <property type="project" value="UniProtKB-KW"/>
</dbReference>
<evidence type="ECO:0000259" key="13">
    <source>
        <dbReference type="PROSITE" id="PS50003"/>
    </source>
</evidence>
<feature type="compositionally biased region" description="Low complexity" evidence="12">
    <location>
        <begin position="999"/>
        <end position="1021"/>
    </location>
</feature>
<dbReference type="OrthoDB" id="6421354at2759"/>
<dbReference type="SUPFAM" id="SSF50156">
    <property type="entry name" value="PDZ domain-like"/>
    <property type="match status" value="1"/>
</dbReference>
<feature type="region of interest" description="Disordered" evidence="12">
    <location>
        <begin position="834"/>
        <end position="858"/>
    </location>
</feature>
<dbReference type="InterPro" id="IPR001478">
    <property type="entry name" value="PDZ"/>
</dbReference>
<comment type="caution">
    <text evidence="18">The sequence shown here is derived from an EMBL/GenBank/DDBJ whole genome shotgun (WGS) entry which is preliminary data.</text>
</comment>
<dbReference type="InterPro" id="IPR041020">
    <property type="entry name" value="PH_16"/>
</dbReference>
<gene>
    <name evidence="18" type="primary">ARHGEF12</name>
    <name evidence="18" type="ORF">NPIL_416872</name>
</gene>
<dbReference type="PROSITE" id="PS50010">
    <property type="entry name" value="DH_2"/>
    <property type="match status" value="1"/>
</dbReference>
<keyword evidence="9 11" id="KW-0175">Coiled coil</keyword>
<feature type="compositionally biased region" description="Pro residues" evidence="12">
    <location>
        <begin position="1455"/>
        <end position="1464"/>
    </location>
</feature>
<feature type="domain" description="PH" evidence="13">
    <location>
        <begin position="1322"/>
        <end position="1435"/>
    </location>
</feature>
<dbReference type="Pfam" id="PF09128">
    <property type="entry name" value="RGS-like"/>
    <property type="match status" value="1"/>
</dbReference>
<feature type="region of interest" description="Disordered" evidence="12">
    <location>
        <begin position="232"/>
        <end position="270"/>
    </location>
</feature>
<evidence type="ECO:0000259" key="16">
    <source>
        <dbReference type="PROSITE" id="PS50106"/>
    </source>
</evidence>
<dbReference type="PROSITE" id="PS50132">
    <property type="entry name" value="RGS"/>
    <property type="match status" value="1"/>
</dbReference>
<keyword evidence="5" id="KW-0597">Phosphoprotein</keyword>
<feature type="domain" description="Phorbol-ester/DAG-type" evidence="15">
    <location>
        <begin position="720"/>
        <end position="770"/>
    </location>
</feature>
<dbReference type="GO" id="GO:0007186">
    <property type="term" value="P:G protein-coupled receptor signaling pathway"/>
    <property type="evidence" value="ECO:0007669"/>
    <property type="project" value="TreeGrafter"/>
</dbReference>
<dbReference type="InterPro" id="IPR015212">
    <property type="entry name" value="RGS-like_dom"/>
</dbReference>
<feature type="compositionally biased region" description="Polar residues" evidence="12">
    <location>
        <begin position="393"/>
        <end position="408"/>
    </location>
</feature>
<evidence type="ECO:0000256" key="2">
    <source>
        <dbReference type="ARBA" id="ARBA00004496"/>
    </source>
</evidence>
<comment type="subcellular location">
    <subcellularLocation>
        <location evidence="2">Cytoplasm</location>
    </subcellularLocation>
    <subcellularLocation>
        <location evidence="1">Membrane</location>
    </subcellularLocation>
</comment>
<dbReference type="InterPro" id="IPR044926">
    <property type="entry name" value="RGS_subdomain_2"/>
</dbReference>
<feature type="region of interest" description="Disordered" evidence="12">
    <location>
        <begin position="969"/>
        <end position="1072"/>
    </location>
</feature>
<dbReference type="Gene3D" id="1.10.167.10">
    <property type="entry name" value="Regulator of G-protein Signalling 4, domain 2"/>
    <property type="match status" value="1"/>
</dbReference>
<dbReference type="SUPFAM" id="SSF50729">
    <property type="entry name" value="PH domain-like"/>
    <property type="match status" value="1"/>
</dbReference>
<accession>A0A8X6R3D2</accession>
<dbReference type="CDD" id="cd20832">
    <property type="entry name" value="C1_ARHGEF-like"/>
    <property type="match status" value="1"/>
</dbReference>
<keyword evidence="4" id="KW-0963">Cytoplasm</keyword>
<dbReference type="EMBL" id="BMAW01039102">
    <property type="protein sequence ID" value="GFU54513.1"/>
    <property type="molecule type" value="Genomic_DNA"/>
</dbReference>
<dbReference type="CDD" id="cd13329">
    <property type="entry name" value="PH_RhoGEF"/>
    <property type="match status" value="1"/>
</dbReference>
<evidence type="ECO:0000256" key="4">
    <source>
        <dbReference type="ARBA" id="ARBA00022490"/>
    </source>
</evidence>
<feature type="region of interest" description="Disordered" evidence="12">
    <location>
        <begin position="1"/>
        <end position="37"/>
    </location>
</feature>
<feature type="compositionally biased region" description="Basic and acidic residues" evidence="12">
    <location>
        <begin position="784"/>
        <end position="800"/>
    </location>
</feature>
<dbReference type="Gene3D" id="1.20.900.10">
    <property type="entry name" value="Dbl homology (DH) domain"/>
    <property type="match status" value="1"/>
</dbReference>
<reference evidence="18" key="1">
    <citation type="submission" date="2020-08" db="EMBL/GenBank/DDBJ databases">
        <title>Multicomponent nature underlies the extraordinary mechanical properties of spider dragline silk.</title>
        <authorList>
            <person name="Kono N."/>
            <person name="Nakamura H."/>
            <person name="Mori M."/>
            <person name="Yoshida Y."/>
            <person name="Ohtoshi R."/>
            <person name="Malay A.D."/>
            <person name="Moran D.A.P."/>
            <person name="Tomita M."/>
            <person name="Numata K."/>
            <person name="Arakawa K."/>
        </authorList>
    </citation>
    <scope>NUCLEOTIDE SEQUENCE</scope>
</reference>
<feature type="region of interest" description="Disordered" evidence="12">
    <location>
        <begin position="148"/>
        <end position="171"/>
    </location>
</feature>
<evidence type="ECO:0000259" key="17">
    <source>
        <dbReference type="PROSITE" id="PS50132"/>
    </source>
</evidence>
<dbReference type="PROSITE" id="PS50003">
    <property type="entry name" value="PH_DOMAIN"/>
    <property type="match status" value="1"/>
</dbReference>
<feature type="compositionally biased region" description="Basic and acidic residues" evidence="12">
    <location>
        <begin position="969"/>
        <end position="998"/>
    </location>
</feature>
<keyword evidence="3" id="KW-0343">GTPase activation</keyword>
<keyword evidence="19" id="KW-1185">Reference proteome</keyword>
<evidence type="ECO:0000256" key="12">
    <source>
        <dbReference type="SAM" id="MobiDB-lite"/>
    </source>
</evidence>
<dbReference type="InterPro" id="IPR016137">
    <property type="entry name" value="RGS"/>
</dbReference>
<feature type="region of interest" description="Disordered" evidence="12">
    <location>
        <begin position="332"/>
        <end position="355"/>
    </location>
</feature>
<dbReference type="PROSITE" id="PS50106">
    <property type="entry name" value="PDZ"/>
    <property type="match status" value="1"/>
</dbReference>
<feature type="region of interest" description="Disordered" evidence="12">
    <location>
        <begin position="784"/>
        <end position="804"/>
    </location>
</feature>
<dbReference type="InterPro" id="IPR035899">
    <property type="entry name" value="DBL_dom_sf"/>
</dbReference>
<feature type="domain" description="DH" evidence="14">
    <location>
        <begin position="1091"/>
        <end position="1280"/>
    </location>
</feature>
<dbReference type="InterPro" id="IPR000219">
    <property type="entry name" value="DH_dom"/>
</dbReference>
<dbReference type="SMART" id="SM00109">
    <property type="entry name" value="C1"/>
    <property type="match status" value="1"/>
</dbReference>
<dbReference type="FunFam" id="2.30.42.10:FF:000033">
    <property type="entry name" value="Rho guanine nucleotide exchange factor (GEF) 11"/>
    <property type="match status" value="1"/>
</dbReference>
<dbReference type="CDD" id="cd23069">
    <property type="entry name" value="PDZ_ARHGEF11-12-like"/>
    <property type="match status" value="1"/>
</dbReference>
<evidence type="ECO:0000256" key="11">
    <source>
        <dbReference type="SAM" id="Coils"/>
    </source>
</evidence>
<evidence type="ECO:0000256" key="10">
    <source>
        <dbReference type="ARBA" id="ARBA00023136"/>
    </source>
</evidence>
<dbReference type="GO" id="GO:0005096">
    <property type="term" value="F:GTPase activator activity"/>
    <property type="evidence" value="ECO:0007669"/>
    <property type="project" value="UniProtKB-KW"/>
</dbReference>
<dbReference type="SMART" id="SM00325">
    <property type="entry name" value="RhoGEF"/>
    <property type="match status" value="1"/>
</dbReference>
<keyword evidence="7" id="KW-0479">Metal-binding</keyword>
<dbReference type="SMART" id="SM00233">
    <property type="entry name" value="PH"/>
    <property type="match status" value="1"/>
</dbReference>
<feature type="region of interest" description="Disordered" evidence="12">
    <location>
        <begin position="1783"/>
        <end position="1813"/>
    </location>
</feature>
<organism evidence="18 19">
    <name type="scientific">Nephila pilipes</name>
    <name type="common">Giant wood spider</name>
    <name type="synonym">Nephila maculata</name>
    <dbReference type="NCBI Taxonomy" id="299642"/>
    <lineage>
        <taxon>Eukaryota</taxon>
        <taxon>Metazoa</taxon>
        <taxon>Ecdysozoa</taxon>
        <taxon>Arthropoda</taxon>
        <taxon>Chelicerata</taxon>
        <taxon>Arachnida</taxon>
        <taxon>Araneae</taxon>
        <taxon>Araneomorphae</taxon>
        <taxon>Entelegynae</taxon>
        <taxon>Araneoidea</taxon>
        <taxon>Nephilidae</taxon>
        <taxon>Nephila</taxon>
    </lineage>
</organism>
<evidence type="ECO:0000259" key="15">
    <source>
        <dbReference type="PROSITE" id="PS50081"/>
    </source>
</evidence>
<dbReference type="InterPro" id="IPR036034">
    <property type="entry name" value="PDZ_sf"/>
</dbReference>